<feature type="coiled-coil region" evidence="1">
    <location>
        <begin position="79"/>
        <end position="126"/>
    </location>
</feature>
<evidence type="ECO:0000313" key="4">
    <source>
        <dbReference type="Proteomes" id="UP000500895"/>
    </source>
</evidence>
<keyword evidence="1" id="KW-0175">Coiled coil</keyword>
<dbReference type="RefSeq" id="WP_247773233.1">
    <property type="nucleotide sequence ID" value="NZ_CP050066.2"/>
</dbReference>
<evidence type="ECO:0000256" key="1">
    <source>
        <dbReference type="SAM" id="Coils"/>
    </source>
</evidence>
<reference evidence="3 4" key="1">
    <citation type="journal article" date="2020" name="Int. J. Syst. Evol. Microbiol.">
        <title>Description and complete genome sequences of Bradyrhizobium symbiodeficiens sp. nov., a non-symbiotic bacterium associated with legumes native to Canada.</title>
        <authorList>
            <person name="Bromfield E.S.P."/>
            <person name="Cloutier S."/>
            <person name="Nguyen H.D.T."/>
        </authorList>
    </citation>
    <scope>NUCLEOTIDE SEQUENCE [LARGE SCALE GENOMIC DNA]</scope>
    <source>
        <strain evidence="3 4">101S1MB</strain>
    </source>
</reference>
<evidence type="ECO:0000256" key="2">
    <source>
        <dbReference type="SAM" id="MobiDB-lite"/>
    </source>
</evidence>
<protein>
    <submittedName>
        <fullName evidence="3">Uncharacterized protein</fullName>
    </submittedName>
</protein>
<feature type="compositionally biased region" description="Basic and acidic residues" evidence="2">
    <location>
        <begin position="37"/>
        <end position="50"/>
    </location>
</feature>
<proteinExistence type="predicted"/>
<feature type="region of interest" description="Disordered" evidence="2">
    <location>
        <begin position="27"/>
        <end position="68"/>
    </location>
</feature>
<evidence type="ECO:0000313" key="3">
    <source>
        <dbReference type="EMBL" id="WWE91993.1"/>
    </source>
</evidence>
<accession>A0AAJ6MNJ7</accession>
<organism evidence="3 4">
    <name type="scientific">Bradyrhizobium symbiodeficiens</name>
    <dbReference type="NCBI Taxonomy" id="1404367"/>
    <lineage>
        <taxon>Bacteria</taxon>
        <taxon>Pseudomonadati</taxon>
        <taxon>Pseudomonadota</taxon>
        <taxon>Alphaproteobacteria</taxon>
        <taxon>Hyphomicrobiales</taxon>
        <taxon>Nitrobacteraceae</taxon>
        <taxon>Bradyrhizobium</taxon>
    </lineage>
</organism>
<dbReference type="Proteomes" id="UP000500895">
    <property type="component" value="Chromosome"/>
</dbReference>
<gene>
    <name evidence="3" type="ORF">HAV00_32945</name>
</gene>
<name>A0AAJ6MNJ7_9BRAD</name>
<sequence length="138" mass="15412">MMMAQSNSVPAGIIVRRRRGRAREIRELRCQSATVPHDLKPDKTNSHSGHEPLSQGRETSRGTTMRAQRVWKVNGDASIGQLQSRLDDLNKRLGQLENQDPDSATLEELRAIALSLSREIDDLRCAEATAALSELLRK</sequence>
<dbReference type="AlphaFoldDB" id="A0AAJ6MNJ7"/>
<dbReference type="EMBL" id="CP050066">
    <property type="protein sequence ID" value="WWE91993.1"/>
    <property type="molecule type" value="Genomic_DNA"/>
</dbReference>